<feature type="region of interest" description="Disordered" evidence="2">
    <location>
        <begin position="542"/>
        <end position="586"/>
    </location>
</feature>
<dbReference type="PANTHER" id="PTHR20959:SF1">
    <property type="entry name" value="TRANSPORT AND GOLGI ORGANIZATION PROTEIN 6 HOMOLOG"/>
    <property type="match status" value="1"/>
</dbReference>
<name>S7QIP2_GLOTA</name>
<dbReference type="InterPro" id="IPR016024">
    <property type="entry name" value="ARM-type_fold"/>
</dbReference>
<feature type="domain" description="RNA polymerase II assembly factor Rtp1 C-terminal" evidence="3">
    <location>
        <begin position="671"/>
        <end position="799"/>
    </location>
</feature>
<dbReference type="GeneID" id="19308087"/>
<dbReference type="SUPFAM" id="SSF48371">
    <property type="entry name" value="ARM repeat"/>
    <property type="match status" value="1"/>
</dbReference>
<dbReference type="HOGENOM" id="CLU_005991_0_0_1"/>
<evidence type="ECO:0000313" key="5">
    <source>
        <dbReference type="EMBL" id="EPQ59213.1"/>
    </source>
</evidence>
<feature type="region of interest" description="Disordered" evidence="2">
    <location>
        <begin position="645"/>
        <end position="668"/>
    </location>
</feature>
<dbReference type="OrthoDB" id="39591at2759"/>
<reference evidence="5 6" key="1">
    <citation type="journal article" date="2012" name="Science">
        <title>The Paleozoic origin of enzymatic lignin decomposition reconstructed from 31 fungal genomes.</title>
        <authorList>
            <person name="Floudas D."/>
            <person name="Binder M."/>
            <person name="Riley R."/>
            <person name="Barry K."/>
            <person name="Blanchette R.A."/>
            <person name="Henrissat B."/>
            <person name="Martinez A.T."/>
            <person name="Otillar R."/>
            <person name="Spatafora J.W."/>
            <person name="Yadav J.S."/>
            <person name="Aerts A."/>
            <person name="Benoit I."/>
            <person name="Boyd A."/>
            <person name="Carlson A."/>
            <person name="Copeland A."/>
            <person name="Coutinho P.M."/>
            <person name="de Vries R.P."/>
            <person name="Ferreira P."/>
            <person name="Findley K."/>
            <person name="Foster B."/>
            <person name="Gaskell J."/>
            <person name="Glotzer D."/>
            <person name="Gorecki P."/>
            <person name="Heitman J."/>
            <person name="Hesse C."/>
            <person name="Hori C."/>
            <person name="Igarashi K."/>
            <person name="Jurgens J.A."/>
            <person name="Kallen N."/>
            <person name="Kersten P."/>
            <person name="Kohler A."/>
            <person name="Kuees U."/>
            <person name="Kumar T.K.A."/>
            <person name="Kuo A."/>
            <person name="LaButti K."/>
            <person name="Larrondo L.F."/>
            <person name="Lindquist E."/>
            <person name="Ling A."/>
            <person name="Lombard V."/>
            <person name="Lucas S."/>
            <person name="Lundell T."/>
            <person name="Martin R."/>
            <person name="McLaughlin D.J."/>
            <person name="Morgenstern I."/>
            <person name="Morin E."/>
            <person name="Murat C."/>
            <person name="Nagy L.G."/>
            <person name="Nolan M."/>
            <person name="Ohm R.A."/>
            <person name="Patyshakuliyeva A."/>
            <person name="Rokas A."/>
            <person name="Ruiz-Duenas F.J."/>
            <person name="Sabat G."/>
            <person name="Salamov A."/>
            <person name="Samejima M."/>
            <person name="Schmutz J."/>
            <person name="Slot J.C."/>
            <person name="St John F."/>
            <person name="Stenlid J."/>
            <person name="Sun H."/>
            <person name="Sun S."/>
            <person name="Syed K."/>
            <person name="Tsang A."/>
            <person name="Wiebenga A."/>
            <person name="Young D."/>
            <person name="Pisabarro A."/>
            <person name="Eastwood D.C."/>
            <person name="Martin F."/>
            <person name="Cullen D."/>
            <person name="Grigoriev I.V."/>
            <person name="Hibbett D.S."/>
        </authorList>
    </citation>
    <scope>NUCLEOTIDE SEQUENCE [LARGE SCALE GENOMIC DNA]</scope>
    <source>
        <strain evidence="5 6">ATCC 11539</strain>
    </source>
</reference>
<dbReference type="EMBL" id="KB469297">
    <property type="protein sequence ID" value="EPQ59213.1"/>
    <property type="molecule type" value="Genomic_DNA"/>
</dbReference>
<dbReference type="InterPro" id="IPR011989">
    <property type="entry name" value="ARM-like"/>
</dbReference>
<proteinExistence type="inferred from homology"/>
<dbReference type="Pfam" id="PF23565">
    <property type="entry name" value="ARM_TANGO6"/>
    <property type="match status" value="1"/>
</dbReference>
<dbReference type="OMA" id="KWGVEPL"/>
<organism evidence="5 6">
    <name type="scientific">Gloeophyllum trabeum (strain ATCC 11539 / FP-39264 / Madison 617)</name>
    <name type="common">Brown rot fungus</name>
    <dbReference type="NCBI Taxonomy" id="670483"/>
    <lineage>
        <taxon>Eukaryota</taxon>
        <taxon>Fungi</taxon>
        <taxon>Dikarya</taxon>
        <taxon>Basidiomycota</taxon>
        <taxon>Agaricomycotina</taxon>
        <taxon>Agaricomycetes</taxon>
        <taxon>Gloeophyllales</taxon>
        <taxon>Gloeophyllaceae</taxon>
        <taxon>Gloeophyllum</taxon>
    </lineage>
</organism>
<evidence type="ECO:0000313" key="6">
    <source>
        <dbReference type="Proteomes" id="UP000030669"/>
    </source>
</evidence>
<feature type="compositionally biased region" description="Basic and acidic residues" evidence="2">
    <location>
        <begin position="1"/>
        <end position="13"/>
    </location>
</feature>
<dbReference type="GO" id="GO:0009306">
    <property type="term" value="P:protein secretion"/>
    <property type="evidence" value="ECO:0007669"/>
    <property type="project" value="TreeGrafter"/>
</dbReference>
<dbReference type="PANTHER" id="PTHR20959">
    <property type="entry name" value="TRANSPORT AND GOLGI ORGANIZATION PROTEIN 6 FAMILY MEMBER"/>
    <property type="match status" value="1"/>
</dbReference>
<feature type="region of interest" description="Disordered" evidence="2">
    <location>
        <begin position="1"/>
        <end position="27"/>
    </location>
</feature>
<dbReference type="Pfam" id="PF10363">
    <property type="entry name" value="RTP1_C1"/>
    <property type="match status" value="1"/>
</dbReference>
<sequence>MRGDAEGLERSDEGSYEGSRPTDASQTEAIGSRDLAQIRTLISIVFKWGIVPLVSRVSATWQIQPSRAGASIIDLTNTPQEYELLSSLLTRVLSMLFPNGVHASLSSSMVCAIILERHLIDALVCSLTLGWLPKTLSSESTPTVDSVRPPIMRLLSVLPPSRTIEALGSVLAFTPPLPRHVIKVCSSLLSQQLLRRDGVRALFMAIFTEEELSGESAPLVKLERVSRILRSIPAQIQPEDYFSNISDQIIRMFVPDGAPSPPPYIQASAFFLSQSLEQEAVPNYASAANTMLQILHRPFSGQTDFEGPRDTIGTTFMLTPRIALSVLVKIVSNIDPSPLVLTKILSPIISSLYAILECLESKKTSDPGLKEAVRNLLRTWGRVISATEGLETLWSIVSGDGGYWQVDLSGEIVRIERSNVLPSLSLLTTEDLKHLDDDHTSGVDTNIFGLHPDPPVFVAFIQSINRSDITSDMFVRLLDAYQESKSAEDADPMRTLLYLQLVNRMQLVVSSSAPTRMLSDHQRALAFVKHALEAASPFVNGKREIRKPRQPDSHGLTLEDLRIVPQEDEDDVGESDGPSETSMDEEMTVTAINLLLSLLEGNEDLSARTAPVLTEIFSLLESLVNSESDTTRRLASEARLVMTARLASTSADTQPRRRDQHETQEDPRETYQKALKLLQDPILPVRAHGLLLLRQLVSPPRDSSTGSGRPPVDKALVPAVLDIFLQAIRDEESYIFLNGVQGLSAMVDGFGKEVLRGLFKIYTHGLDGLSTGDLTQHDVDVRTRVGEALSQVIQRCGEALPSYADILIPPLFNVVRNASLPTAIRTSALSLLATCIKTSTLALLLYLEDLCSAMVDLLQLEGKAVVMPQVENEREPVDTMDTNPTSKQSKLPPFRRAALHLLSLLLKASTERIYDLGRDANIFPSTLVTRTRNTLRYISSTDEDAVVRVMAWETLDQLNSLGEAMIGI</sequence>
<dbReference type="InterPro" id="IPR057407">
    <property type="entry name" value="HEAT_TANGO6"/>
</dbReference>
<accession>S7QIP2</accession>
<dbReference type="RefSeq" id="XP_007862263.1">
    <property type="nucleotide sequence ID" value="XM_007864072.1"/>
</dbReference>
<evidence type="ECO:0000259" key="4">
    <source>
        <dbReference type="Pfam" id="PF23565"/>
    </source>
</evidence>
<dbReference type="KEGG" id="gtr:GLOTRDRAFT_70452"/>
<keyword evidence="6" id="KW-1185">Reference proteome</keyword>
<gene>
    <name evidence="5" type="ORF">GLOTRDRAFT_70452</name>
</gene>
<dbReference type="Proteomes" id="UP000030669">
    <property type="component" value="Unassembled WGS sequence"/>
</dbReference>
<feature type="domain" description="TANGO6 HEAT repeat" evidence="4">
    <location>
        <begin position="193"/>
        <end position="397"/>
    </location>
</feature>
<dbReference type="AlphaFoldDB" id="S7QIP2"/>
<dbReference type="InterPro" id="IPR019451">
    <property type="entry name" value="Rtp1_C1"/>
</dbReference>
<evidence type="ECO:0000259" key="3">
    <source>
        <dbReference type="Pfam" id="PF10363"/>
    </source>
</evidence>
<dbReference type="Gene3D" id="1.25.10.10">
    <property type="entry name" value="Leucine-rich Repeat Variant"/>
    <property type="match status" value="1"/>
</dbReference>
<comment type="similarity">
    <text evidence="1">Belongs to the Tango6 family.</text>
</comment>
<evidence type="ECO:0000256" key="2">
    <source>
        <dbReference type="SAM" id="MobiDB-lite"/>
    </source>
</evidence>
<dbReference type="InterPro" id="IPR039600">
    <property type="entry name" value="TANGO6/Rtp1"/>
</dbReference>
<protein>
    <submittedName>
        <fullName evidence="5">Uncharacterized protein</fullName>
    </submittedName>
</protein>
<dbReference type="eggNOG" id="KOG4653">
    <property type="taxonomic scope" value="Eukaryota"/>
</dbReference>
<feature type="compositionally biased region" description="Basic and acidic residues" evidence="2">
    <location>
        <begin position="654"/>
        <end position="668"/>
    </location>
</feature>
<evidence type="ECO:0000256" key="1">
    <source>
        <dbReference type="ARBA" id="ARBA00005724"/>
    </source>
</evidence>
<feature type="compositionally biased region" description="Basic and acidic residues" evidence="2">
    <location>
        <begin position="542"/>
        <end position="562"/>
    </location>
</feature>